<dbReference type="InterPro" id="IPR051222">
    <property type="entry name" value="PPR/CCM1_RNA-binding"/>
</dbReference>
<keyword evidence="3" id="KW-1185">Reference proteome</keyword>
<dbReference type="PANTHER" id="PTHR47942:SF63">
    <property type="entry name" value="PENTATRICOPEPTIDE REPEAT-CONTAINING PROTEIN"/>
    <property type="match status" value="1"/>
</dbReference>
<evidence type="ECO:0000256" key="1">
    <source>
        <dbReference type="ARBA" id="ARBA00022737"/>
    </source>
</evidence>
<dbReference type="Proteomes" id="UP000604046">
    <property type="component" value="Unassembled WGS sequence"/>
</dbReference>
<dbReference type="Gene3D" id="1.25.40.10">
    <property type="entry name" value="Tetratricopeptide repeat domain"/>
    <property type="match status" value="2"/>
</dbReference>
<name>A0A812KZB1_9DINO</name>
<sequence length="791" mass="85405">MTLASACATSRRSNAFQSWHWANSLTSLSWMLGSRQVVDTISVNSAITSCAKAARWKQILVLLATCMGKLTLQPDVLTLTLSVTTCTAASWRRAVGLLQQYSLDSFGHDVLFLYGLVPDTVFLNSALRTLERSKLWQKAQLFFTRTRAANAQGDVVGLSTVLAASTQATSWMQSVSCLAASQAEGCSLNVFSYNAVQNGYAISSGWKLAALLMSDMRGRVTEPDSVSFNTMLAAWKPSGEWAKSLYLLPFVDGFGLASIAGSCAAAGQWRSAIVSLEYMEVGRYGRYGCIGAIECNAVLNACADATAWEACLSLLCRVLQAGPEPTLVTLGCVAKALAGKNCLSAWVLPLLLVTTCQQSGITGTAKKLSRDASKLNVFLGSCNVALAGSSHWQLGTALLASRHATPDAVLSRSMQQGLVQSDAWQLGLQMGRMRAVQEPRATSDAERETEVVLAVRSWSTPSLWATALRIHERDLWDFAGLQSLKVHTTLMGFYASSVSGWSLALSHVSRMCQLGVLPDVLAHGIAAAACRSHLRWQRCLAYACDVHRSLGHALGPLTALYNGAMVACSEAGQQHLVPGLLFHMQGLQVELDVISVNTCNSACEKLKWWPLSLQLLEFVCSARVRADVTTYDGSITCCEQSSRWARGLRILQQLPAPGISSYNAAMGSEMRATRWPHVLQLFTDARDAQQRPDIITHAALSSSLTGHQWKLLLSNLPVVRAEVLVLLKASQEKKKAVQVLWCCSGYVGYGKLLLSLSCCSPPWCIVACSCAGVPLEPSWNFANLLGEASEA</sequence>
<proteinExistence type="predicted"/>
<dbReference type="OrthoDB" id="413290at2759"/>
<dbReference type="PANTHER" id="PTHR47942">
    <property type="entry name" value="TETRATRICOPEPTIDE REPEAT (TPR)-LIKE SUPERFAMILY PROTEIN-RELATED"/>
    <property type="match status" value="1"/>
</dbReference>
<dbReference type="EMBL" id="CAJNDS010000872">
    <property type="protein sequence ID" value="CAE7238629.1"/>
    <property type="molecule type" value="Genomic_DNA"/>
</dbReference>
<dbReference type="AlphaFoldDB" id="A0A812KZB1"/>
<keyword evidence="1" id="KW-0677">Repeat</keyword>
<dbReference type="InterPro" id="IPR011990">
    <property type="entry name" value="TPR-like_helical_dom_sf"/>
</dbReference>
<accession>A0A812KZB1</accession>
<comment type="caution">
    <text evidence="2">The sequence shown here is derived from an EMBL/GenBank/DDBJ whole genome shotgun (WGS) entry which is preliminary data.</text>
</comment>
<protein>
    <submittedName>
        <fullName evidence="2">PTAC2 protein</fullName>
    </submittedName>
</protein>
<gene>
    <name evidence="2" type="primary">PTAC2</name>
    <name evidence="2" type="ORF">SNAT2548_LOCUS10508</name>
</gene>
<evidence type="ECO:0000313" key="3">
    <source>
        <dbReference type="Proteomes" id="UP000604046"/>
    </source>
</evidence>
<evidence type="ECO:0000313" key="2">
    <source>
        <dbReference type="EMBL" id="CAE7238629.1"/>
    </source>
</evidence>
<reference evidence="2" key="1">
    <citation type="submission" date="2021-02" db="EMBL/GenBank/DDBJ databases">
        <authorList>
            <person name="Dougan E. K."/>
            <person name="Rhodes N."/>
            <person name="Thang M."/>
            <person name="Chan C."/>
        </authorList>
    </citation>
    <scope>NUCLEOTIDE SEQUENCE</scope>
</reference>
<organism evidence="2 3">
    <name type="scientific">Symbiodinium natans</name>
    <dbReference type="NCBI Taxonomy" id="878477"/>
    <lineage>
        <taxon>Eukaryota</taxon>
        <taxon>Sar</taxon>
        <taxon>Alveolata</taxon>
        <taxon>Dinophyceae</taxon>
        <taxon>Suessiales</taxon>
        <taxon>Symbiodiniaceae</taxon>
        <taxon>Symbiodinium</taxon>
    </lineage>
</organism>